<keyword evidence="5" id="KW-0547">Nucleotide-binding</keyword>
<name>A0A101HJB7_9BACT</name>
<dbReference type="Gene3D" id="3.30.930.10">
    <property type="entry name" value="Bira Bifunctional Protein, Domain 2"/>
    <property type="match status" value="1"/>
</dbReference>
<dbReference type="GO" id="GO:0002161">
    <property type="term" value="F:aminoacyl-tRNA deacylase activity"/>
    <property type="evidence" value="ECO:0007669"/>
    <property type="project" value="TreeGrafter"/>
</dbReference>
<dbReference type="Gene3D" id="3.30.980.10">
    <property type="entry name" value="Threonyl-trna Synthetase, Chain A, domain 2"/>
    <property type="match status" value="1"/>
</dbReference>
<dbReference type="SUPFAM" id="SSF55186">
    <property type="entry name" value="ThrRS/AlaRS common domain"/>
    <property type="match status" value="1"/>
</dbReference>
<evidence type="ECO:0000256" key="1">
    <source>
        <dbReference type="ARBA" id="ARBA00008226"/>
    </source>
</evidence>
<dbReference type="CDD" id="cd00673">
    <property type="entry name" value="AlaRS_core"/>
    <property type="match status" value="1"/>
</dbReference>
<dbReference type="SUPFAM" id="SSF55681">
    <property type="entry name" value="Class II aaRS and biotin synthetases"/>
    <property type="match status" value="1"/>
</dbReference>
<dbReference type="SUPFAM" id="SSF101353">
    <property type="entry name" value="Putative anticodon-binding domain of alanyl-tRNA synthetase (AlaRS)"/>
    <property type="match status" value="1"/>
</dbReference>
<dbReference type="PANTHER" id="PTHR11777:SF9">
    <property type="entry name" value="ALANINE--TRNA LIGASE, CYTOPLASMIC"/>
    <property type="match status" value="1"/>
</dbReference>
<evidence type="ECO:0000256" key="3">
    <source>
        <dbReference type="ARBA" id="ARBA00022555"/>
    </source>
</evidence>
<dbReference type="InterPro" id="IPR002318">
    <property type="entry name" value="Ala-tRNA-lgiase_IIc"/>
</dbReference>
<evidence type="ECO:0000259" key="10">
    <source>
        <dbReference type="PROSITE" id="PS50860"/>
    </source>
</evidence>
<dbReference type="NCBIfam" id="NF002436">
    <property type="entry name" value="PRK01584.1"/>
    <property type="match status" value="1"/>
</dbReference>
<dbReference type="GO" id="GO:0005737">
    <property type="term" value="C:cytoplasm"/>
    <property type="evidence" value="ECO:0007669"/>
    <property type="project" value="InterPro"/>
</dbReference>
<evidence type="ECO:0000313" key="12">
    <source>
        <dbReference type="Proteomes" id="UP000053904"/>
    </source>
</evidence>
<accession>A0A101HJB7</accession>
<dbReference type="GO" id="GO:0000049">
    <property type="term" value="F:tRNA binding"/>
    <property type="evidence" value="ECO:0007669"/>
    <property type="project" value="UniProtKB-KW"/>
</dbReference>
<dbReference type="PANTHER" id="PTHR11777">
    <property type="entry name" value="ALANYL-TRNA SYNTHETASE"/>
    <property type="match status" value="1"/>
</dbReference>
<dbReference type="InterPro" id="IPR018162">
    <property type="entry name" value="Ala-tRNA-ligase_IIc_anticod-bd"/>
</dbReference>
<comment type="caution">
    <text evidence="11">The sequence shown here is derived from an EMBL/GenBank/DDBJ whole genome shotgun (WGS) entry which is preliminary data.</text>
</comment>
<feature type="domain" description="Alanyl-transfer RNA synthetases family profile" evidence="10">
    <location>
        <begin position="4"/>
        <end position="581"/>
    </location>
</feature>
<dbReference type="InterPro" id="IPR050058">
    <property type="entry name" value="Ala-tRNA_ligase"/>
</dbReference>
<keyword evidence="3" id="KW-0820">tRNA-binding</keyword>
<dbReference type="EC" id="6.1.1.7" evidence="2"/>
<keyword evidence="8" id="KW-0648">Protein biosynthesis</keyword>
<keyword evidence="7" id="KW-0694">RNA-binding</keyword>
<evidence type="ECO:0000256" key="4">
    <source>
        <dbReference type="ARBA" id="ARBA00022598"/>
    </source>
</evidence>
<dbReference type="InterPro" id="IPR045864">
    <property type="entry name" value="aa-tRNA-synth_II/BPL/LPL"/>
</dbReference>
<dbReference type="InterPro" id="IPR012947">
    <property type="entry name" value="tRNA_SAD"/>
</dbReference>
<dbReference type="InterPro" id="IPR018165">
    <property type="entry name" value="Ala-tRNA-synth_IIc_core"/>
</dbReference>
<dbReference type="Pfam" id="PF07973">
    <property type="entry name" value="tRNA_SAD"/>
    <property type="match status" value="1"/>
</dbReference>
<protein>
    <recommendedName>
        <fullName evidence="2">alanine--tRNA ligase</fullName>
        <ecNumber evidence="2">6.1.1.7</ecNumber>
    </recommendedName>
</protein>
<dbReference type="GO" id="GO:0005524">
    <property type="term" value="F:ATP binding"/>
    <property type="evidence" value="ECO:0007669"/>
    <property type="project" value="UniProtKB-KW"/>
</dbReference>
<dbReference type="Proteomes" id="UP000053904">
    <property type="component" value="Unassembled WGS sequence"/>
</dbReference>
<evidence type="ECO:0000256" key="9">
    <source>
        <dbReference type="ARBA" id="ARBA00023146"/>
    </source>
</evidence>
<dbReference type="PROSITE" id="PS50860">
    <property type="entry name" value="AA_TRNA_LIGASE_II_ALA"/>
    <property type="match status" value="1"/>
</dbReference>
<keyword evidence="4 11" id="KW-0436">Ligase</keyword>
<dbReference type="Pfam" id="PF01411">
    <property type="entry name" value="tRNA-synt_2c"/>
    <property type="match status" value="1"/>
</dbReference>
<dbReference type="GO" id="GO:0004813">
    <property type="term" value="F:alanine-tRNA ligase activity"/>
    <property type="evidence" value="ECO:0007669"/>
    <property type="project" value="UniProtKB-EC"/>
</dbReference>
<dbReference type="AlphaFoldDB" id="A0A101HJB7"/>
<evidence type="ECO:0000256" key="5">
    <source>
        <dbReference type="ARBA" id="ARBA00022741"/>
    </source>
</evidence>
<evidence type="ECO:0000256" key="8">
    <source>
        <dbReference type="ARBA" id="ARBA00022917"/>
    </source>
</evidence>
<gene>
    <name evidence="11" type="ORF">XD93_0065</name>
</gene>
<dbReference type="FunFam" id="3.30.980.10:FF:000004">
    <property type="entry name" value="Alanine--tRNA ligase, cytoplasmic"/>
    <property type="match status" value="1"/>
</dbReference>
<reference evidence="12" key="1">
    <citation type="journal article" date="2015" name="MBio">
        <title>Genome-Resolved Metagenomic Analysis Reveals Roles for Candidate Phyla and Other Microbial Community Members in Biogeochemical Transformations in Oil Reservoirs.</title>
        <authorList>
            <person name="Hu P."/>
            <person name="Tom L."/>
            <person name="Singh A."/>
            <person name="Thomas B.C."/>
            <person name="Baker B.J."/>
            <person name="Piceno Y.M."/>
            <person name="Andersen G.L."/>
            <person name="Banfield J.F."/>
        </authorList>
    </citation>
    <scope>NUCLEOTIDE SEQUENCE [LARGE SCALE GENOMIC DNA]</scope>
</reference>
<evidence type="ECO:0000313" key="11">
    <source>
        <dbReference type="EMBL" id="KUK77804.1"/>
    </source>
</evidence>
<comment type="similarity">
    <text evidence="1">Belongs to the class-II aminoacyl-tRNA synthetase family.</text>
</comment>
<organism evidence="11 12">
    <name type="scientific">candidate division WS6 bacterium 34_10</name>
    <dbReference type="NCBI Taxonomy" id="1641389"/>
    <lineage>
        <taxon>Bacteria</taxon>
        <taxon>Candidatus Dojkabacteria</taxon>
    </lineage>
</organism>
<dbReference type="InterPro" id="IPR018163">
    <property type="entry name" value="Thr/Ala-tRNA-synth_IIc_edit"/>
</dbReference>
<keyword evidence="9" id="KW-0030">Aminoacyl-tRNA synthetase</keyword>
<dbReference type="SMART" id="SM00863">
    <property type="entry name" value="tRNA_SAD"/>
    <property type="match status" value="1"/>
</dbReference>
<dbReference type="PRINTS" id="PR00980">
    <property type="entry name" value="TRNASYNTHALA"/>
</dbReference>
<evidence type="ECO:0000256" key="7">
    <source>
        <dbReference type="ARBA" id="ARBA00022884"/>
    </source>
</evidence>
<proteinExistence type="inferred from homology"/>
<dbReference type="PATRIC" id="fig|1641389.3.peg.916"/>
<dbReference type="EMBL" id="LGGO01000004">
    <property type="protein sequence ID" value="KUK77804.1"/>
    <property type="molecule type" value="Genomic_DNA"/>
</dbReference>
<evidence type="ECO:0000256" key="6">
    <source>
        <dbReference type="ARBA" id="ARBA00022840"/>
    </source>
</evidence>
<dbReference type="InterPro" id="IPR018164">
    <property type="entry name" value="Ala-tRNA-synth_IIc_N"/>
</dbReference>
<evidence type="ECO:0000256" key="2">
    <source>
        <dbReference type="ARBA" id="ARBA00013168"/>
    </source>
</evidence>
<keyword evidence="6" id="KW-0067">ATP-binding</keyword>
<sequence length="581" mass="66509">MSKLKYTDIREKYIQFFKNENHEEIPSAPLVPEDDPSVLFVNAGMFPLVPFLKGAKHPKGKRLVNSQRCLRTGDIDLVGDSYHCTAFEMLGNWSLNDYFKKEAINLTVTFFVEKLGLDIDKIYATVYQGDSTIPRDDESISVWKEIFERYGIEAKVGKGERIEPRGKGENWWGLESGGPCGPDSEIFYKTDKELVEIGNNVFMQYLLEDGEYKNLGRHNVDFGGGLDRLVAIIQEVNSIYETDIYKPILEKVQELNDEHILESERIIVDHIKAATWIVMDGIVPGKSKQGYVLRRLIRRAVRHGKKLNIEKKFTREIAEVAINQFKEIYPKLEEQKENILKIIDDEEKKFNHTIKKGLKILEEILQEKSQFTGEDAFTLYETYGFPIEITQEILKEKGMELINPEGFEKAKKEHREKSRSASAGMFKGGLADTSEMSVKYHTATHLLLAALRKVLGEHIYQKGSNITPERLRLDFPADKKLTDEQISQVEEIVNNAIKQGYDIHFKEMKKENALKLVPFAAFTEKYGDIVKVYYVGPEDKPFSAEICNGPHVENTSELGKFKIIKQENVGAGIKRIKAILE</sequence>
<dbReference type="GO" id="GO:0006419">
    <property type="term" value="P:alanyl-tRNA aminoacylation"/>
    <property type="evidence" value="ECO:0007669"/>
    <property type="project" value="InterPro"/>
</dbReference>
<dbReference type="Gene3D" id="3.30.54.20">
    <property type="match status" value="1"/>
</dbReference>